<sequence>RYLLRENFPRLQYANPEVQFQITRSADTHSAPSMAIHFQDGSIKEVSVGKSRSNELCESLL</sequence>
<dbReference type="OrthoDB" id="1696305at2759"/>
<evidence type="ECO:0000313" key="4">
    <source>
        <dbReference type="EMBL" id="RKP14236.1"/>
    </source>
</evidence>
<dbReference type="InterPro" id="IPR036249">
    <property type="entry name" value="Thioredoxin-like_sf"/>
</dbReference>
<proteinExistence type="predicted"/>
<dbReference type="GO" id="GO:0005739">
    <property type="term" value="C:mitochondrion"/>
    <property type="evidence" value="ECO:0007669"/>
    <property type="project" value="UniProtKB-SubCell"/>
</dbReference>
<keyword evidence="5" id="KW-1185">Reference proteome</keyword>
<dbReference type="Pfam" id="PF05047">
    <property type="entry name" value="L51_S25_CI-B8"/>
    <property type="match status" value="1"/>
</dbReference>
<evidence type="ECO:0000313" key="5">
    <source>
        <dbReference type="Proteomes" id="UP000267251"/>
    </source>
</evidence>
<feature type="domain" description="Ribosomal protein/NADH dehydrogenase" evidence="3">
    <location>
        <begin position="3"/>
        <end position="48"/>
    </location>
</feature>
<feature type="non-terminal residue" evidence="4">
    <location>
        <position position="1"/>
    </location>
</feature>
<evidence type="ECO:0000259" key="3">
    <source>
        <dbReference type="Pfam" id="PF05047"/>
    </source>
</evidence>
<organism evidence="4 5">
    <name type="scientific">Piptocephalis cylindrospora</name>
    <dbReference type="NCBI Taxonomy" id="1907219"/>
    <lineage>
        <taxon>Eukaryota</taxon>
        <taxon>Fungi</taxon>
        <taxon>Fungi incertae sedis</taxon>
        <taxon>Zoopagomycota</taxon>
        <taxon>Zoopagomycotina</taxon>
        <taxon>Zoopagomycetes</taxon>
        <taxon>Zoopagales</taxon>
        <taxon>Piptocephalidaceae</taxon>
        <taxon>Piptocephalis</taxon>
    </lineage>
</organism>
<dbReference type="AlphaFoldDB" id="A0A4P9Y5F3"/>
<accession>A0A4P9Y5F3</accession>
<name>A0A4P9Y5F3_9FUNG</name>
<reference evidence="5" key="1">
    <citation type="journal article" date="2018" name="Nat. Microbiol.">
        <title>Leveraging single-cell genomics to expand the fungal tree of life.</title>
        <authorList>
            <person name="Ahrendt S.R."/>
            <person name="Quandt C.A."/>
            <person name="Ciobanu D."/>
            <person name="Clum A."/>
            <person name="Salamov A."/>
            <person name="Andreopoulos B."/>
            <person name="Cheng J.F."/>
            <person name="Woyke T."/>
            <person name="Pelin A."/>
            <person name="Henrissat B."/>
            <person name="Reynolds N.K."/>
            <person name="Benny G.L."/>
            <person name="Smith M.E."/>
            <person name="James T.Y."/>
            <person name="Grigoriev I.V."/>
        </authorList>
    </citation>
    <scope>NUCLEOTIDE SEQUENCE [LARGE SCALE GENOMIC DNA]</scope>
</reference>
<keyword evidence="2" id="KW-0496">Mitochondrion</keyword>
<evidence type="ECO:0000256" key="2">
    <source>
        <dbReference type="ARBA" id="ARBA00023128"/>
    </source>
</evidence>
<dbReference type="Proteomes" id="UP000267251">
    <property type="component" value="Unassembled WGS sequence"/>
</dbReference>
<dbReference type="SUPFAM" id="SSF52833">
    <property type="entry name" value="Thioredoxin-like"/>
    <property type="match status" value="1"/>
</dbReference>
<dbReference type="InterPro" id="IPR007741">
    <property type="entry name" value="Ribosomal_mL43/mS25/NADH_DH"/>
</dbReference>
<evidence type="ECO:0000256" key="1">
    <source>
        <dbReference type="ARBA" id="ARBA00004173"/>
    </source>
</evidence>
<feature type="non-terminal residue" evidence="4">
    <location>
        <position position="61"/>
    </location>
</feature>
<comment type="subcellular location">
    <subcellularLocation>
        <location evidence="1">Mitochondrion</location>
    </subcellularLocation>
</comment>
<protein>
    <recommendedName>
        <fullName evidence="3">Ribosomal protein/NADH dehydrogenase domain-containing protein</fullName>
    </recommendedName>
</protein>
<dbReference type="EMBL" id="KZ987864">
    <property type="protein sequence ID" value="RKP14236.1"/>
    <property type="molecule type" value="Genomic_DNA"/>
</dbReference>
<gene>
    <name evidence="4" type="ORF">BJ684DRAFT_4197</name>
</gene>